<protein>
    <recommendedName>
        <fullName evidence="5">5-formyltetrahydrofolate cyclo-ligase</fullName>
        <ecNumber evidence="5">6.3.3.2</ecNumber>
    </recommendedName>
</protein>
<sequence>MDKHTLRKVYLEKRKMLSIDEYQRRNLLLLEQLKRFFASHQFSNIHVFLPIRQQKEPDTFPFIKYLWENKPEVQVITSISDLVKPEMQHYKIDKQIVITPNKWGIPEPQNATVFPITEIDCVLTPMVVGSKSGHRIGYGKGYYDRFLEKCLPQTKSVGLSLAPLLDGDLYAETHDKVLGTMITPFEIVNTH</sequence>
<evidence type="ECO:0000256" key="3">
    <source>
        <dbReference type="ARBA" id="ARBA00022840"/>
    </source>
</evidence>
<comment type="similarity">
    <text evidence="1 5">Belongs to the 5-formyltetrahydrofolate cyclo-ligase family.</text>
</comment>
<dbReference type="InterPro" id="IPR037171">
    <property type="entry name" value="NagB/RpiA_transferase-like"/>
</dbReference>
<proteinExistence type="inferred from homology"/>
<reference evidence="6" key="1">
    <citation type="submission" date="2021-01" db="EMBL/GenBank/DDBJ databases">
        <title>Marivirga aurantiaca sp. nov., isolated from intertidal surface sediments.</title>
        <authorList>
            <person name="Zhang M."/>
        </authorList>
    </citation>
    <scope>NUCLEOTIDE SEQUENCE</scope>
    <source>
        <strain evidence="6">S37H4</strain>
    </source>
</reference>
<feature type="binding site" evidence="4">
    <location>
        <position position="56"/>
    </location>
    <ligand>
        <name>substrate</name>
    </ligand>
</feature>
<dbReference type="AlphaFoldDB" id="A0A935CAP0"/>
<comment type="cofactor">
    <cofactor evidence="5">
        <name>Mg(2+)</name>
        <dbReference type="ChEBI" id="CHEBI:18420"/>
    </cofactor>
</comment>
<dbReference type="GO" id="GO:0046872">
    <property type="term" value="F:metal ion binding"/>
    <property type="evidence" value="ECO:0007669"/>
    <property type="project" value="UniProtKB-KW"/>
</dbReference>
<evidence type="ECO:0000313" key="7">
    <source>
        <dbReference type="Proteomes" id="UP000611723"/>
    </source>
</evidence>
<dbReference type="NCBIfam" id="TIGR02727">
    <property type="entry name" value="MTHFS_bact"/>
    <property type="match status" value="1"/>
</dbReference>
<dbReference type="PIRSF" id="PIRSF006806">
    <property type="entry name" value="FTHF_cligase"/>
    <property type="match status" value="1"/>
</dbReference>
<organism evidence="6 7">
    <name type="scientific">Marivirga aurantiaca</name>
    <dbReference type="NCBI Taxonomy" id="2802615"/>
    <lineage>
        <taxon>Bacteria</taxon>
        <taxon>Pseudomonadati</taxon>
        <taxon>Bacteroidota</taxon>
        <taxon>Cytophagia</taxon>
        <taxon>Cytophagales</taxon>
        <taxon>Marivirgaceae</taxon>
        <taxon>Marivirga</taxon>
    </lineage>
</organism>
<keyword evidence="5" id="KW-0479">Metal-binding</keyword>
<comment type="caution">
    <text evidence="6">The sequence shown here is derived from an EMBL/GenBank/DDBJ whole genome shotgun (WGS) entry which is preliminary data.</text>
</comment>
<feature type="binding site" evidence="4">
    <location>
        <position position="49"/>
    </location>
    <ligand>
        <name>substrate</name>
    </ligand>
</feature>
<keyword evidence="5" id="KW-0460">Magnesium</keyword>
<feature type="binding site" evidence="4">
    <location>
        <begin position="3"/>
        <end position="7"/>
    </location>
    <ligand>
        <name>ATP</name>
        <dbReference type="ChEBI" id="CHEBI:30616"/>
    </ligand>
</feature>
<dbReference type="EC" id="6.3.3.2" evidence="5"/>
<gene>
    <name evidence="6" type="ORF">JKA74_17665</name>
</gene>
<dbReference type="PANTHER" id="PTHR23407">
    <property type="entry name" value="ATPASE INHIBITOR/5-FORMYLTETRAHYDROFOLATE CYCLO-LIGASE"/>
    <property type="match status" value="1"/>
</dbReference>
<dbReference type="Proteomes" id="UP000611723">
    <property type="component" value="Unassembled WGS sequence"/>
</dbReference>
<evidence type="ECO:0000256" key="1">
    <source>
        <dbReference type="ARBA" id="ARBA00010638"/>
    </source>
</evidence>
<dbReference type="InterPro" id="IPR002698">
    <property type="entry name" value="FTHF_cligase"/>
</dbReference>
<dbReference type="RefSeq" id="WP_201432556.1">
    <property type="nucleotide sequence ID" value="NZ_JAEQBW010000011.1"/>
</dbReference>
<dbReference type="InterPro" id="IPR024185">
    <property type="entry name" value="FTHF_cligase-like_sf"/>
</dbReference>
<evidence type="ECO:0000256" key="2">
    <source>
        <dbReference type="ARBA" id="ARBA00022741"/>
    </source>
</evidence>
<comment type="catalytic activity">
    <reaction evidence="5">
        <text>(6S)-5-formyl-5,6,7,8-tetrahydrofolate + ATP = (6R)-5,10-methenyltetrahydrofolate + ADP + phosphate</text>
        <dbReference type="Rhea" id="RHEA:10488"/>
        <dbReference type="ChEBI" id="CHEBI:30616"/>
        <dbReference type="ChEBI" id="CHEBI:43474"/>
        <dbReference type="ChEBI" id="CHEBI:57455"/>
        <dbReference type="ChEBI" id="CHEBI:57457"/>
        <dbReference type="ChEBI" id="CHEBI:456216"/>
        <dbReference type="EC" id="6.3.3.2"/>
    </reaction>
</comment>
<keyword evidence="6" id="KW-0436">Ligase</keyword>
<evidence type="ECO:0000256" key="4">
    <source>
        <dbReference type="PIRSR" id="PIRSR006806-1"/>
    </source>
</evidence>
<dbReference type="GO" id="GO:0030272">
    <property type="term" value="F:5-formyltetrahydrofolate cyclo-ligase activity"/>
    <property type="evidence" value="ECO:0007669"/>
    <property type="project" value="UniProtKB-EC"/>
</dbReference>
<dbReference type="GO" id="GO:0009396">
    <property type="term" value="P:folic acid-containing compound biosynthetic process"/>
    <property type="evidence" value="ECO:0007669"/>
    <property type="project" value="TreeGrafter"/>
</dbReference>
<dbReference type="GO" id="GO:0005524">
    <property type="term" value="F:ATP binding"/>
    <property type="evidence" value="ECO:0007669"/>
    <property type="project" value="UniProtKB-KW"/>
</dbReference>
<dbReference type="EMBL" id="JAEQBW010000011">
    <property type="protein sequence ID" value="MBK6266876.1"/>
    <property type="molecule type" value="Genomic_DNA"/>
</dbReference>
<dbReference type="Gene3D" id="3.40.50.10420">
    <property type="entry name" value="NagB/RpiA/CoA transferase-like"/>
    <property type="match status" value="1"/>
</dbReference>
<dbReference type="PANTHER" id="PTHR23407:SF1">
    <property type="entry name" value="5-FORMYLTETRAHYDROFOLATE CYCLO-LIGASE"/>
    <property type="match status" value="1"/>
</dbReference>
<feature type="binding site" evidence="4">
    <location>
        <begin position="135"/>
        <end position="143"/>
    </location>
    <ligand>
        <name>ATP</name>
        <dbReference type="ChEBI" id="CHEBI:30616"/>
    </ligand>
</feature>
<keyword evidence="7" id="KW-1185">Reference proteome</keyword>
<name>A0A935CAP0_9BACT</name>
<evidence type="ECO:0000313" key="6">
    <source>
        <dbReference type="EMBL" id="MBK6266876.1"/>
    </source>
</evidence>
<dbReference type="GO" id="GO:0035999">
    <property type="term" value="P:tetrahydrofolate interconversion"/>
    <property type="evidence" value="ECO:0007669"/>
    <property type="project" value="TreeGrafter"/>
</dbReference>
<dbReference type="Pfam" id="PF01812">
    <property type="entry name" value="5-FTHF_cyc-lig"/>
    <property type="match status" value="1"/>
</dbReference>
<dbReference type="SUPFAM" id="SSF100950">
    <property type="entry name" value="NagB/RpiA/CoA transferase-like"/>
    <property type="match status" value="1"/>
</dbReference>
<keyword evidence="3 4" id="KW-0067">ATP-binding</keyword>
<keyword evidence="2 4" id="KW-0547">Nucleotide-binding</keyword>
<accession>A0A935CAP0</accession>
<evidence type="ECO:0000256" key="5">
    <source>
        <dbReference type="RuleBase" id="RU361279"/>
    </source>
</evidence>